<dbReference type="EMBL" id="PVTG01000011">
    <property type="protein sequence ID" value="PRY47883.1"/>
    <property type="molecule type" value="Genomic_DNA"/>
</dbReference>
<organism evidence="4 5">
    <name type="scientific">Geodermatophilus tzadiensis</name>
    <dbReference type="NCBI Taxonomy" id="1137988"/>
    <lineage>
        <taxon>Bacteria</taxon>
        <taxon>Bacillati</taxon>
        <taxon>Actinomycetota</taxon>
        <taxon>Actinomycetes</taxon>
        <taxon>Geodermatophilales</taxon>
        <taxon>Geodermatophilaceae</taxon>
        <taxon>Geodermatophilus</taxon>
    </lineage>
</organism>
<keyword evidence="5" id="KW-1185">Reference proteome</keyword>
<evidence type="ECO:0000313" key="4">
    <source>
        <dbReference type="EMBL" id="PRY47883.1"/>
    </source>
</evidence>
<dbReference type="GO" id="GO:0000052">
    <property type="term" value="P:citrulline metabolic process"/>
    <property type="evidence" value="ECO:0007669"/>
    <property type="project" value="TreeGrafter"/>
</dbReference>
<dbReference type="PANTHER" id="PTHR12737:SF9">
    <property type="entry name" value="DIMETHYLARGININASE"/>
    <property type="match status" value="1"/>
</dbReference>
<evidence type="ECO:0000256" key="2">
    <source>
        <dbReference type="ARBA" id="ARBA00022801"/>
    </source>
</evidence>
<proteinExistence type="inferred from homology"/>
<name>A0A2T0TQI7_9ACTN</name>
<feature type="active site" description="Proton donor" evidence="3">
    <location>
        <position position="164"/>
    </location>
</feature>
<dbReference type="AlphaFoldDB" id="A0A2T0TQI7"/>
<dbReference type="GO" id="GO:0016403">
    <property type="term" value="F:dimethylargininase activity"/>
    <property type="evidence" value="ECO:0007669"/>
    <property type="project" value="TreeGrafter"/>
</dbReference>
<dbReference type="RefSeq" id="WP_106278855.1">
    <property type="nucleotide sequence ID" value="NZ_PVTG01000011.1"/>
</dbReference>
<dbReference type="OrthoDB" id="3196313at2"/>
<dbReference type="SUPFAM" id="SSF55909">
    <property type="entry name" value="Pentein"/>
    <property type="match status" value="1"/>
</dbReference>
<dbReference type="InterPro" id="IPR033199">
    <property type="entry name" value="DDAH-like"/>
</dbReference>
<protein>
    <submittedName>
        <fullName evidence="4">Dimethylargininase</fullName>
    </submittedName>
</protein>
<evidence type="ECO:0000256" key="3">
    <source>
        <dbReference type="PIRSR" id="PIRSR633199-1"/>
    </source>
</evidence>
<keyword evidence="2" id="KW-0378">Hydrolase</keyword>
<dbReference type="Gene3D" id="3.75.10.10">
    <property type="entry name" value="L-arginine/glycine Amidinotransferase, Chain A"/>
    <property type="match status" value="1"/>
</dbReference>
<dbReference type="Pfam" id="PF02274">
    <property type="entry name" value="ADI"/>
    <property type="match status" value="1"/>
</dbReference>
<dbReference type="GO" id="GO:0045429">
    <property type="term" value="P:positive regulation of nitric oxide biosynthetic process"/>
    <property type="evidence" value="ECO:0007669"/>
    <property type="project" value="TreeGrafter"/>
</dbReference>
<sequence>MTSAGTALVRRPTPDLAEGIVTHLERVPVDADLAAAQHAGYRAALADAGWDVREVEPAPGCPDATFVEDSVVVVDQLAVLTRSGAPARRAEVAGTEAAVRELGLDVVRIDGEGTLDGGDVLQVGRTVYVGRGGRTNAEGIRQLRAHVAPLGRTVVPIGLKAVLHLKSAVTALPDGTFLALPELLEPGVLPAARPVDEEPGCHVVPLGGDRVLMSAAAPRTADRLADLGFTPVVVDIGEFEKLEGCVTCLSVLVPASSPGA</sequence>
<dbReference type="Proteomes" id="UP000239210">
    <property type="component" value="Unassembled WGS sequence"/>
</dbReference>
<comment type="caution">
    <text evidence="4">The sequence shown here is derived from an EMBL/GenBank/DDBJ whole genome shotgun (WGS) entry which is preliminary data.</text>
</comment>
<dbReference type="NCBIfam" id="NF045660">
    <property type="entry name" value="DiMthArgaseDdahStm"/>
    <property type="match status" value="1"/>
</dbReference>
<evidence type="ECO:0000256" key="1">
    <source>
        <dbReference type="ARBA" id="ARBA00008532"/>
    </source>
</evidence>
<dbReference type="GO" id="GO:0006525">
    <property type="term" value="P:arginine metabolic process"/>
    <property type="evidence" value="ECO:0007669"/>
    <property type="project" value="TreeGrafter"/>
</dbReference>
<accession>A0A2T0TQI7</accession>
<feature type="active site" description="Nucleophile" evidence="3">
    <location>
        <position position="248"/>
    </location>
</feature>
<dbReference type="PANTHER" id="PTHR12737">
    <property type="entry name" value="DIMETHYLARGININE DIMETHYLAMINOHYDROLASE"/>
    <property type="match status" value="1"/>
</dbReference>
<reference evidence="4 5" key="1">
    <citation type="submission" date="2018-03" db="EMBL/GenBank/DDBJ databases">
        <title>Genomic Encyclopedia of Archaeal and Bacterial Type Strains, Phase II (KMG-II): from individual species to whole genera.</title>
        <authorList>
            <person name="Goeker M."/>
        </authorList>
    </citation>
    <scope>NUCLEOTIDE SEQUENCE [LARGE SCALE GENOMIC DNA]</scope>
    <source>
        <strain evidence="4 5">DSM 45416</strain>
    </source>
</reference>
<evidence type="ECO:0000313" key="5">
    <source>
        <dbReference type="Proteomes" id="UP000239210"/>
    </source>
</evidence>
<gene>
    <name evidence="4" type="ORF">LY71_11162</name>
</gene>
<comment type="similarity">
    <text evidence="1">Belongs to the DDAH family.</text>
</comment>
<dbReference type="GO" id="GO:0016597">
    <property type="term" value="F:amino acid binding"/>
    <property type="evidence" value="ECO:0007669"/>
    <property type="project" value="TreeGrafter"/>
</dbReference>